<dbReference type="Proteomes" id="UP000053927">
    <property type="component" value="Unassembled WGS sequence"/>
</dbReference>
<sequence>FLRSLWPAVTFNLGRSVFTRIHRDFNNLVWSMCAIYALGDYDPKKGGHLILWDWKLVVEFPPGCAILIPSAAVAHGNIAVRPWEIRKSFTQYCPGGLMRWFRYGCRTEENFEKQDYAGWKAMKASAEQRWVEACSMFSTIAGLRKDIIEHLRFADEGGAESVDENPGIAMV</sequence>
<proteinExistence type="predicted"/>
<organism evidence="1 2">
    <name type="scientific">Stereum hirsutum (strain FP-91666)</name>
    <name type="common">White-rot fungus</name>
    <dbReference type="NCBI Taxonomy" id="721885"/>
    <lineage>
        <taxon>Eukaryota</taxon>
        <taxon>Fungi</taxon>
        <taxon>Dikarya</taxon>
        <taxon>Basidiomycota</taxon>
        <taxon>Agaricomycotina</taxon>
        <taxon>Agaricomycetes</taxon>
        <taxon>Russulales</taxon>
        <taxon>Stereaceae</taxon>
        <taxon>Stereum</taxon>
    </lineage>
</organism>
<dbReference type="AlphaFoldDB" id="R7RZW9"/>
<accession>R7RZW9</accession>
<dbReference type="Gene3D" id="3.60.130.30">
    <property type="match status" value="1"/>
</dbReference>
<reference evidence="2" key="1">
    <citation type="journal article" date="2012" name="Science">
        <title>The Paleozoic origin of enzymatic lignin decomposition reconstructed from 31 fungal genomes.</title>
        <authorList>
            <person name="Floudas D."/>
            <person name="Binder M."/>
            <person name="Riley R."/>
            <person name="Barry K."/>
            <person name="Blanchette R.A."/>
            <person name="Henrissat B."/>
            <person name="Martinez A.T."/>
            <person name="Otillar R."/>
            <person name="Spatafora J.W."/>
            <person name="Yadav J.S."/>
            <person name="Aerts A."/>
            <person name="Benoit I."/>
            <person name="Boyd A."/>
            <person name="Carlson A."/>
            <person name="Copeland A."/>
            <person name="Coutinho P.M."/>
            <person name="de Vries R.P."/>
            <person name="Ferreira P."/>
            <person name="Findley K."/>
            <person name="Foster B."/>
            <person name="Gaskell J."/>
            <person name="Glotzer D."/>
            <person name="Gorecki P."/>
            <person name="Heitman J."/>
            <person name="Hesse C."/>
            <person name="Hori C."/>
            <person name="Igarashi K."/>
            <person name="Jurgens J.A."/>
            <person name="Kallen N."/>
            <person name="Kersten P."/>
            <person name="Kohler A."/>
            <person name="Kuees U."/>
            <person name="Kumar T.K.A."/>
            <person name="Kuo A."/>
            <person name="LaButti K."/>
            <person name="Larrondo L.F."/>
            <person name="Lindquist E."/>
            <person name="Ling A."/>
            <person name="Lombard V."/>
            <person name="Lucas S."/>
            <person name="Lundell T."/>
            <person name="Martin R."/>
            <person name="McLaughlin D.J."/>
            <person name="Morgenstern I."/>
            <person name="Morin E."/>
            <person name="Murat C."/>
            <person name="Nagy L.G."/>
            <person name="Nolan M."/>
            <person name="Ohm R.A."/>
            <person name="Patyshakuliyeva A."/>
            <person name="Rokas A."/>
            <person name="Ruiz-Duenas F.J."/>
            <person name="Sabat G."/>
            <person name="Salamov A."/>
            <person name="Samejima M."/>
            <person name="Schmutz J."/>
            <person name="Slot J.C."/>
            <person name="St John F."/>
            <person name="Stenlid J."/>
            <person name="Sun H."/>
            <person name="Sun S."/>
            <person name="Syed K."/>
            <person name="Tsang A."/>
            <person name="Wiebenga A."/>
            <person name="Young D."/>
            <person name="Pisabarro A."/>
            <person name="Eastwood D.C."/>
            <person name="Martin F."/>
            <person name="Cullen D."/>
            <person name="Grigoriev I.V."/>
            <person name="Hibbett D.S."/>
        </authorList>
    </citation>
    <scope>NUCLEOTIDE SEQUENCE [LARGE SCALE GENOMIC DNA]</scope>
    <source>
        <strain evidence="2">FP-91666</strain>
    </source>
</reference>
<gene>
    <name evidence="1" type="ORF">STEHIDRAFT_69037</name>
</gene>
<evidence type="ECO:0000313" key="2">
    <source>
        <dbReference type="Proteomes" id="UP000053927"/>
    </source>
</evidence>
<protein>
    <submittedName>
        <fullName evidence="1">Uncharacterized protein</fullName>
    </submittedName>
</protein>
<dbReference type="eggNOG" id="ENOG502SNUP">
    <property type="taxonomic scope" value="Eukaryota"/>
</dbReference>
<keyword evidence="2" id="KW-1185">Reference proteome</keyword>
<dbReference type="GeneID" id="18806497"/>
<evidence type="ECO:0000313" key="1">
    <source>
        <dbReference type="EMBL" id="EIM79862.1"/>
    </source>
</evidence>
<dbReference type="RefSeq" id="XP_007311057.1">
    <property type="nucleotide sequence ID" value="XM_007310995.1"/>
</dbReference>
<dbReference type="OrthoDB" id="3253621at2759"/>
<dbReference type="OMA" id="ENPGIAM"/>
<feature type="non-terminal residue" evidence="1">
    <location>
        <position position="1"/>
    </location>
</feature>
<name>R7RZW9_STEHR</name>
<dbReference type="KEGG" id="shs:STEHIDRAFT_69037"/>
<dbReference type="EMBL" id="JH687401">
    <property type="protein sequence ID" value="EIM79862.1"/>
    <property type="molecule type" value="Genomic_DNA"/>
</dbReference>